<dbReference type="Pfam" id="PF02630">
    <property type="entry name" value="SCO1-SenC"/>
    <property type="match status" value="1"/>
</dbReference>
<evidence type="ECO:0000313" key="4">
    <source>
        <dbReference type="EMBL" id="PWK56387.1"/>
    </source>
</evidence>
<dbReference type="SUPFAM" id="SSF52833">
    <property type="entry name" value="Thioredoxin-like"/>
    <property type="match status" value="1"/>
</dbReference>
<dbReference type="EMBL" id="QGGV01000004">
    <property type="protein sequence ID" value="PWK56387.1"/>
    <property type="molecule type" value="Genomic_DNA"/>
</dbReference>
<comment type="similarity">
    <text evidence="1">Belongs to the SCO1/2 family.</text>
</comment>
<dbReference type="Proteomes" id="UP000245390">
    <property type="component" value="Unassembled WGS sequence"/>
</dbReference>
<organism evidence="4 5">
    <name type="scientific">Silicimonas algicola</name>
    <dbReference type="NCBI Taxonomy" id="1826607"/>
    <lineage>
        <taxon>Bacteria</taxon>
        <taxon>Pseudomonadati</taxon>
        <taxon>Pseudomonadota</taxon>
        <taxon>Alphaproteobacteria</taxon>
        <taxon>Rhodobacterales</taxon>
        <taxon>Paracoccaceae</taxon>
    </lineage>
</organism>
<evidence type="ECO:0000256" key="2">
    <source>
        <dbReference type="PIRSR" id="PIRSR603782-1"/>
    </source>
</evidence>
<keyword evidence="3" id="KW-1015">Disulfide bond</keyword>
<gene>
    <name evidence="4" type="ORF">C8D95_10458</name>
</gene>
<comment type="caution">
    <text evidence="4">The sequence shown here is derived from an EMBL/GenBank/DDBJ whole genome shotgun (WGS) entry which is preliminary data.</text>
</comment>
<proteinExistence type="inferred from homology"/>
<dbReference type="AlphaFoldDB" id="A0A316GN79"/>
<feature type="disulfide bond" description="Redox-active" evidence="3">
    <location>
        <begin position="77"/>
        <end position="81"/>
    </location>
</feature>
<reference evidence="4 5" key="1">
    <citation type="submission" date="2018-05" db="EMBL/GenBank/DDBJ databases">
        <title>Genomic Encyclopedia of Type Strains, Phase IV (KMG-IV): sequencing the most valuable type-strain genomes for metagenomic binning, comparative biology and taxonomic classification.</title>
        <authorList>
            <person name="Goeker M."/>
        </authorList>
    </citation>
    <scope>NUCLEOTIDE SEQUENCE [LARGE SCALE GENOMIC DNA]</scope>
    <source>
        <strain evidence="4 5">DSM 103371</strain>
    </source>
</reference>
<evidence type="ECO:0000313" key="5">
    <source>
        <dbReference type="Proteomes" id="UP000245390"/>
    </source>
</evidence>
<dbReference type="InterPro" id="IPR036249">
    <property type="entry name" value="Thioredoxin-like_sf"/>
</dbReference>
<feature type="binding site" evidence="2">
    <location>
        <position position="77"/>
    </location>
    <ligand>
        <name>Cu cation</name>
        <dbReference type="ChEBI" id="CHEBI:23378"/>
    </ligand>
</feature>
<dbReference type="InterPro" id="IPR003782">
    <property type="entry name" value="SCO1/SenC"/>
</dbReference>
<accession>A0A316GN79</accession>
<dbReference type="CDD" id="cd02968">
    <property type="entry name" value="SCO"/>
    <property type="match status" value="1"/>
</dbReference>
<dbReference type="RefSeq" id="WP_109759082.1">
    <property type="nucleotide sequence ID" value="NZ_CP034588.1"/>
</dbReference>
<name>A0A316GN79_9RHOB</name>
<protein>
    <submittedName>
        <fullName evidence="4">Protein SCO1/2</fullName>
    </submittedName>
</protein>
<dbReference type="GO" id="GO:0046872">
    <property type="term" value="F:metal ion binding"/>
    <property type="evidence" value="ECO:0007669"/>
    <property type="project" value="UniProtKB-KW"/>
</dbReference>
<dbReference type="KEGG" id="salo:EF888_20580"/>
<dbReference type="PANTHER" id="PTHR12151:SF25">
    <property type="entry name" value="LINALOOL DEHYDRATASE_ISOMERASE DOMAIN-CONTAINING PROTEIN"/>
    <property type="match status" value="1"/>
</dbReference>
<keyword evidence="2" id="KW-0479">Metal-binding</keyword>
<keyword evidence="2" id="KW-0186">Copper</keyword>
<sequence>MADMNMRRDVILALIAAVLALVVMVGGWFLVIAPREAEVATTLGRGDYTLQATDGTAFTEETLEDGPSAVFFGFTHCPEVCPTTLGDIMTWKEELGPDADALRVYFVTVDPERDTSDILGDYVGWAPGVVGVTGSREEIDKAIQSFRVFSSRVPLEGGDYTMDHSAYVLLFNRDGQFSDPIRYQEEADSALRKLRAVLEG</sequence>
<keyword evidence="5" id="KW-1185">Reference proteome</keyword>
<dbReference type="OrthoDB" id="9790194at2"/>
<evidence type="ECO:0000256" key="3">
    <source>
        <dbReference type="PIRSR" id="PIRSR603782-2"/>
    </source>
</evidence>
<feature type="binding site" evidence="2">
    <location>
        <position position="164"/>
    </location>
    <ligand>
        <name>Cu cation</name>
        <dbReference type="ChEBI" id="CHEBI:23378"/>
    </ligand>
</feature>
<feature type="binding site" evidence="2">
    <location>
        <position position="81"/>
    </location>
    <ligand>
        <name>Cu cation</name>
        <dbReference type="ChEBI" id="CHEBI:23378"/>
    </ligand>
</feature>
<evidence type="ECO:0000256" key="1">
    <source>
        <dbReference type="ARBA" id="ARBA00010996"/>
    </source>
</evidence>
<dbReference type="PANTHER" id="PTHR12151">
    <property type="entry name" value="ELECTRON TRANSPORT PROTIN SCO1/SENC FAMILY MEMBER"/>
    <property type="match status" value="1"/>
</dbReference>
<dbReference type="Gene3D" id="3.40.30.10">
    <property type="entry name" value="Glutaredoxin"/>
    <property type="match status" value="1"/>
</dbReference>